<reference evidence="2" key="1">
    <citation type="submission" date="2021-02" db="EMBL/GenBank/DDBJ databases">
        <authorList>
            <person name="Nowell W R."/>
        </authorList>
    </citation>
    <scope>NUCLEOTIDE SEQUENCE</scope>
</reference>
<gene>
    <name evidence="1" type="ORF">OVA965_LOCUS45857</name>
    <name evidence="2" type="ORF">TMI583_LOCUS49780</name>
</gene>
<dbReference type="EMBL" id="CAJNOK010076469">
    <property type="protein sequence ID" value="CAF1674929.1"/>
    <property type="molecule type" value="Genomic_DNA"/>
</dbReference>
<proteinExistence type="predicted"/>
<dbReference type="Proteomes" id="UP000682733">
    <property type="component" value="Unassembled WGS sequence"/>
</dbReference>
<dbReference type="AlphaFoldDB" id="A0A8S2YDL4"/>
<organism evidence="2 3">
    <name type="scientific">Didymodactylos carnosus</name>
    <dbReference type="NCBI Taxonomy" id="1234261"/>
    <lineage>
        <taxon>Eukaryota</taxon>
        <taxon>Metazoa</taxon>
        <taxon>Spiralia</taxon>
        <taxon>Gnathifera</taxon>
        <taxon>Rotifera</taxon>
        <taxon>Eurotatoria</taxon>
        <taxon>Bdelloidea</taxon>
        <taxon>Philodinida</taxon>
        <taxon>Philodinidae</taxon>
        <taxon>Didymodactylos</taxon>
    </lineage>
</organism>
<protein>
    <submittedName>
        <fullName evidence="2">Uncharacterized protein</fullName>
    </submittedName>
</protein>
<sequence>MITSCVGLQQTITLNHTDEYQPNPYTGKNFYEDNNYRAALELLDG</sequence>
<evidence type="ECO:0000313" key="3">
    <source>
        <dbReference type="Proteomes" id="UP000682733"/>
    </source>
</evidence>
<evidence type="ECO:0000313" key="2">
    <source>
        <dbReference type="EMBL" id="CAF4555652.1"/>
    </source>
</evidence>
<feature type="non-terminal residue" evidence="2">
    <location>
        <position position="45"/>
    </location>
</feature>
<name>A0A8S2YDL4_9BILA</name>
<dbReference type="EMBL" id="CAJOBA010111777">
    <property type="protein sequence ID" value="CAF4555652.1"/>
    <property type="molecule type" value="Genomic_DNA"/>
</dbReference>
<evidence type="ECO:0000313" key="1">
    <source>
        <dbReference type="EMBL" id="CAF1674929.1"/>
    </source>
</evidence>
<accession>A0A8S2YDL4</accession>
<dbReference type="Proteomes" id="UP000677228">
    <property type="component" value="Unassembled WGS sequence"/>
</dbReference>
<comment type="caution">
    <text evidence="2">The sequence shown here is derived from an EMBL/GenBank/DDBJ whole genome shotgun (WGS) entry which is preliminary data.</text>
</comment>